<reference evidence="1" key="2">
    <citation type="submission" date="2020-09" db="EMBL/GenBank/DDBJ databases">
        <authorList>
            <person name="Sun Q."/>
            <person name="Zhou Y."/>
        </authorList>
    </citation>
    <scope>NUCLEOTIDE SEQUENCE</scope>
    <source>
        <strain evidence="1">CGMCC 4.5737</strain>
    </source>
</reference>
<organism evidence="1 2">
    <name type="scientific">Longimycelium tulufanense</name>
    <dbReference type="NCBI Taxonomy" id="907463"/>
    <lineage>
        <taxon>Bacteria</taxon>
        <taxon>Bacillati</taxon>
        <taxon>Actinomycetota</taxon>
        <taxon>Actinomycetes</taxon>
        <taxon>Pseudonocardiales</taxon>
        <taxon>Pseudonocardiaceae</taxon>
        <taxon>Longimycelium</taxon>
    </lineage>
</organism>
<dbReference type="SUPFAM" id="SSF55961">
    <property type="entry name" value="Bet v1-like"/>
    <property type="match status" value="1"/>
</dbReference>
<accession>A0A8J3FUS0</accession>
<reference evidence="1" key="1">
    <citation type="journal article" date="2014" name="Int. J. Syst. Evol. Microbiol.">
        <title>Complete genome sequence of Corynebacterium casei LMG S-19264T (=DSM 44701T), isolated from a smear-ripened cheese.</title>
        <authorList>
            <consortium name="US DOE Joint Genome Institute (JGI-PGF)"/>
            <person name="Walter F."/>
            <person name="Albersmeier A."/>
            <person name="Kalinowski J."/>
            <person name="Ruckert C."/>
        </authorList>
    </citation>
    <scope>NUCLEOTIDE SEQUENCE</scope>
    <source>
        <strain evidence="1">CGMCC 4.5737</strain>
    </source>
</reference>
<dbReference type="AlphaFoldDB" id="A0A8J3FUS0"/>
<keyword evidence="2" id="KW-1185">Reference proteome</keyword>
<protein>
    <recommendedName>
        <fullName evidence="3">SRPBCC family protein</fullName>
    </recommendedName>
</protein>
<name>A0A8J3FUS0_9PSEU</name>
<evidence type="ECO:0000313" key="2">
    <source>
        <dbReference type="Proteomes" id="UP000637578"/>
    </source>
</evidence>
<evidence type="ECO:0000313" key="1">
    <source>
        <dbReference type="EMBL" id="GGM37735.1"/>
    </source>
</evidence>
<evidence type="ECO:0008006" key="3">
    <source>
        <dbReference type="Google" id="ProtNLM"/>
    </source>
</evidence>
<comment type="caution">
    <text evidence="1">The sequence shown here is derived from an EMBL/GenBank/DDBJ whole genome shotgun (WGS) entry which is preliminary data.</text>
</comment>
<sequence>MVHNVHSRELPLPAREAAPLVDEIAEPQRSVWPAPQWPPLLLDRPLGVGAAGGHGLVRYTCSRYEPGRRVEFTFARSVGIEGTHSLEILDGPAPGTCVLRHEIRGTCRRAMVLLWPLVVRWMHDALLEDLLDRAERVAGRAPERPARWSPWVRLLHALARRVEGGQPAERAGG</sequence>
<dbReference type="RefSeq" id="WP_189053592.1">
    <property type="nucleotide sequence ID" value="NZ_BMMK01000002.1"/>
</dbReference>
<proteinExistence type="predicted"/>
<gene>
    <name evidence="1" type="ORF">GCM10012275_05980</name>
</gene>
<dbReference type="Proteomes" id="UP000637578">
    <property type="component" value="Unassembled WGS sequence"/>
</dbReference>
<dbReference type="EMBL" id="BMMK01000002">
    <property type="protein sequence ID" value="GGM37735.1"/>
    <property type="molecule type" value="Genomic_DNA"/>
</dbReference>